<evidence type="ECO:0000256" key="1">
    <source>
        <dbReference type="ARBA" id="ARBA00022729"/>
    </source>
</evidence>
<evidence type="ECO:0000313" key="5">
    <source>
        <dbReference type="EMBL" id="THF96446.1"/>
    </source>
</evidence>
<dbReference type="PANTHER" id="PTHR32099:SF51">
    <property type="entry name" value="CYSTEINE-RICH RECEPTOR-LIKE PROTEIN KINASE 25 ISOFORM X1"/>
    <property type="match status" value="1"/>
</dbReference>
<sequence>MMPMVVITPLFFSLLLLFVILPHCLIVAQVSSIDAVCSDANFTAGSQFDINLNHTLNRSPLYIDNNSGKAIYPNVTEGDDPDKVYARFLCIGEVSLSNCQNCLEQASSEIVKRCPFRKEAYIWHNVCFIRYSNRSFFSTMEIGSPICVIVLQDLPKYGLQEIFTKLRSEAISNTSKPTMYADREDPISTDWKLSSMAQCTADLSPTYCNSCLSGVTDRIQTCAAGKIEARTFTPSCILSYKFSTNWVPIPPVAVDAPPPKAPESAANKTDNGAASGGGSLALAAHWTSTHTFFIPSLASSLPTLCIFGEEHSCSNHDPSFRPFSGSFFWTFRCLLTIFFSADAYSATPAIMLADLVLHRRLLLWPTPTTPPVTTAADAVTQVPASSPPTQPPPMSSLAGVAPRTNFSMKYNSEVLKRR</sequence>
<name>A0A4V6RY18_CAMSN</name>
<dbReference type="CDD" id="cd23509">
    <property type="entry name" value="Gnk2-like"/>
    <property type="match status" value="2"/>
</dbReference>
<keyword evidence="2" id="KW-0677">Repeat</keyword>
<gene>
    <name evidence="5" type="ORF">TEA_020633</name>
</gene>
<accession>A0A4V6RY18</accession>
<keyword evidence="1 3" id="KW-0732">Signal</keyword>
<feature type="domain" description="Gnk2-homologous" evidence="4">
    <location>
        <begin position="137"/>
        <end position="245"/>
    </location>
</feature>
<dbReference type="PANTHER" id="PTHR32099">
    <property type="entry name" value="CYSTEINE-RICH REPEAT SECRETORY PROTEIN"/>
    <property type="match status" value="1"/>
</dbReference>
<organism evidence="5 6">
    <name type="scientific">Camellia sinensis var. sinensis</name>
    <name type="common">China tea</name>
    <dbReference type="NCBI Taxonomy" id="542762"/>
    <lineage>
        <taxon>Eukaryota</taxon>
        <taxon>Viridiplantae</taxon>
        <taxon>Streptophyta</taxon>
        <taxon>Embryophyta</taxon>
        <taxon>Tracheophyta</taxon>
        <taxon>Spermatophyta</taxon>
        <taxon>Magnoliopsida</taxon>
        <taxon>eudicotyledons</taxon>
        <taxon>Gunneridae</taxon>
        <taxon>Pentapetalae</taxon>
        <taxon>asterids</taxon>
        <taxon>Ericales</taxon>
        <taxon>Theaceae</taxon>
        <taxon>Camellia</taxon>
    </lineage>
</organism>
<protein>
    <recommendedName>
        <fullName evidence="4">Gnk2-homologous domain-containing protein</fullName>
    </recommendedName>
</protein>
<dbReference type="AlphaFoldDB" id="A0A4V6RY18"/>
<evidence type="ECO:0000256" key="3">
    <source>
        <dbReference type="SAM" id="SignalP"/>
    </source>
</evidence>
<evidence type="ECO:0000259" key="4">
    <source>
        <dbReference type="PROSITE" id="PS51473"/>
    </source>
</evidence>
<dbReference type="InterPro" id="IPR038408">
    <property type="entry name" value="GNK2_sf"/>
</dbReference>
<dbReference type="Gene3D" id="3.30.430.20">
    <property type="entry name" value="Gnk2 domain, C-X8-C-X2-C motif"/>
    <property type="match status" value="2"/>
</dbReference>
<dbReference type="InterPro" id="IPR002902">
    <property type="entry name" value="GNK2"/>
</dbReference>
<evidence type="ECO:0000313" key="6">
    <source>
        <dbReference type="Proteomes" id="UP000306102"/>
    </source>
</evidence>
<reference evidence="5 6" key="1">
    <citation type="journal article" date="2018" name="Proc. Natl. Acad. Sci. U.S.A.">
        <title>Draft genome sequence of Camellia sinensis var. sinensis provides insights into the evolution of the tea genome and tea quality.</title>
        <authorList>
            <person name="Wei C."/>
            <person name="Yang H."/>
            <person name="Wang S."/>
            <person name="Zhao J."/>
            <person name="Liu C."/>
            <person name="Gao L."/>
            <person name="Xia E."/>
            <person name="Lu Y."/>
            <person name="Tai Y."/>
            <person name="She G."/>
            <person name="Sun J."/>
            <person name="Cao H."/>
            <person name="Tong W."/>
            <person name="Gao Q."/>
            <person name="Li Y."/>
            <person name="Deng W."/>
            <person name="Jiang X."/>
            <person name="Wang W."/>
            <person name="Chen Q."/>
            <person name="Zhang S."/>
            <person name="Li H."/>
            <person name="Wu J."/>
            <person name="Wang P."/>
            <person name="Li P."/>
            <person name="Shi C."/>
            <person name="Zheng F."/>
            <person name="Jian J."/>
            <person name="Huang B."/>
            <person name="Shan D."/>
            <person name="Shi M."/>
            <person name="Fang C."/>
            <person name="Yue Y."/>
            <person name="Li F."/>
            <person name="Li D."/>
            <person name="Wei S."/>
            <person name="Han B."/>
            <person name="Jiang C."/>
            <person name="Yin Y."/>
            <person name="Xia T."/>
            <person name="Zhang Z."/>
            <person name="Bennetzen J.L."/>
            <person name="Zhao S."/>
            <person name="Wan X."/>
        </authorList>
    </citation>
    <scope>NUCLEOTIDE SEQUENCE [LARGE SCALE GENOMIC DNA]</scope>
    <source>
        <strain evidence="6">cv. Shuchazao</strain>
        <tissue evidence="5">Leaf</tissue>
    </source>
</reference>
<dbReference type="Proteomes" id="UP000306102">
    <property type="component" value="Unassembled WGS sequence"/>
</dbReference>
<dbReference type="Pfam" id="PF01657">
    <property type="entry name" value="Stress-antifung"/>
    <property type="match status" value="2"/>
</dbReference>
<dbReference type="STRING" id="542762.A0A4V6RY18"/>
<feature type="domain" description="Gnk2-homologous" evidence="4">
    <location>
        <begin position="30"/>
        <end position="136"/>
    </location>
</feature>
<dbReference type="EMBL" id="SDRB02012896">
    <property type="protein sequence ID" value="THF96446.1"/>
    <property type="molecule type" value="Genomic_DNA"/>
</dbReference>
<evidence type="ECO:0000256" key="2">
    <source>
        <dbReference type="ARBA" id="ARBA00022737"/>
    </source>
</evidence>
<feature type="chain" id="PRO_5020315519" description="Gnk2-homologous domain-containing protein" evidence="3">
    <location>
        <begin position="33"/>
        <end position="418"/>
    </location>
</feature>
<proteinExistence type="predicted"/>
<keyword evidence="6" id="KW-1185">Reference proteome</keyword>
<dbReference type="PROSITE" id="PS51473">
    <property type="entry name" value="GNK2"/>
    <property type="match status" value="2"/>
</dbReference>
<feature type="signal peptide" evidence="3">
    <location>
        <begin position="1"/>
        <end position="32"/>
    </location>
</feature>
<comment type="caution">
    <text evidence="5">The sequence shown here is derived from an EMBL/GenBank/DDBJ whole genome shotgun (WGS) entry which is preliminary data.</text>
</comment>